<dbReference type="Pfam" id="PF13855">
    <property type="entry name" value="LRR_8"/>
    <property type="match status" value="1"/>
</dbReference>
<dbReference type="PANTHER" id="PTHR48051">
    <property type="match status" value="1"/>
</dbReference>
<reference evidence="4" key="1">
    <citation type="submission" date="2023-04" db="EMBL/GenBank/DDBJ databases">
        <title>Aspergillus oryzae NBRC 4228.</title>
        <authorList>
            <person name="Ichikawa N."/>
            <person name="Sato H."/>
            <person name="Tonouchi N."/>
        </authorList>
    </citation>
    <scope>NUCLEOTIDE SEQUENCE</scope>
    <source>
        <strain evidence="4">NBRC 4228</strain>
    </source>
</reference>
<sequence length="273" mass="30129">MLSTMTRPEDSIRMPHSYRGDVDEEDASRRIPELNILSSSSSSSSLSSSNTEVLAKSEDETTLVNGSAGDRVSSVGKPHTGPRLLSPDETIELARCAVDNGIQETKRSLAGSEAVSDVVKPKLTIDLGHSNIVRIPEPVVDIIKDEVERYVYKLPLLEILDLSRNKISQLPEEIKKLSSLRVLSVMQNRLDDLPLGVSDMNKLQILKVAGNPLRNPLRELLETSETDIAPSTMTDNEKEVAVTAELKRFLKNKQLSTTPENEKGNDARLEHLP</sequence>
<protein>
    <submittedName>
        <fullName evidence="4">Unnamed protein product</fullName>
    </submittedName>
</protein>
<feature type="region of interest" description="Disordered" evidence="3">
    <location>
        <begin position="252"/>
        <end position="273"/>
    </location>
</feature>
<dbReference type="InterPro" id="IPR050216">
    <property type="entry name" value="LRR_domain-containing"/>
</dbReference>
<dbReference type="Proteomes" id="UP001165205">
    <property type="component" value="Unassembled WGS sequence"/>
</dbReference>
<dbReference type="InterPro" id="IPR001611">
    <property type="entry name" value="Leu-rich_rpt"/>
</dbReference>
<proteinExistence type="predicted"/>
<accession>A0AAN4YER3</accession>
<keyword evidence="1" id="KW-0433">Leucine-rich repeat</keyword>
<keyword evidence="2" id="KW-0677">Repeat</keyword>
<dbReference type="GO" id="GO:0005737">
    <property type="term" value="C:cytoplasm"/>
    <property type="evidence" value="ECO:0007669"/>
    <property type="project" value="TreeGrafter"/>
</dbReference>
<comment type="caution">
    <text evidence="4">The sequence shown here is derived from an EMBL/GenBank/DDBJ whole genome shotgun (WGS) entry which is preliminary data.</text>
</comment>
<gene>
    <name evidence="4" type="ORF">Aory04_000367300</name>
</gene>
<evidence type="ECO:0000313" key="4">
    <source>
        <dbReference type="EMBL" id="GMG26961.1"/>
    </source>
</evidence>
<dbReference type="AlphaFoldDB" id="A0AAN4YER3"/>
<name>A0AAN4YER3_ASPOZ</name>
<feature type="compositionally biased region" description="Basic and acidic residues" evidence="3">
    <location>
        <begin position="260"/>
        <end position="273"/>
    </location>
</feature>
<dbReference type="SUPFAM" id="SSF52058">
    <property type="entry name" value="L domain-like"/>
    <property type="match status" value="1"/>
</dbReference>
<feature type="compositionally biased region" description="Low complexity" evidence="3">
    <location>
        <begin position="37"/>
        <end position="49"/>
    </location>
</feature>
<evidence type="ECO:0000313" key="5">
    <source>
        <dbReference type="Proteomes" id="UP001165205"/>
    </source>
</evidence>
<evidence type="ECO:0000256" key="1">
    <source>
        <dbReference type="ARBA" id="ARBA00022614"/>
    </source>
</evidence>
<organism evidence="4 5">
    <name type="scientific">Aspergillus oryzae</name>
    <name type="common">Yellow koji mold</name>
    <dbReference type="NCBI Taxonomy" id="5062"/>
    <lineage>
        <taxon>Eukaryota</taxon>
        <taxon>Fungi</taxon>
        <taxon>Dikarya</taxon>
        <taxon>Ascomycota</taxon>
        <taxon>Pezizomycotina</taxon>
        <taxon>Eurotiomycetes</taxon>
        <taxon>Eurotiomycetidae</taxon>
        <taxon>Eurotiales</taxon>
        <taxon>Aspergillaceae</taxon>
        <taxon>Aspergillus</taxon>
        <taxon>Aspergillus subgen. Circumdati</taxon>
    </lineage>
</organism>
<evidence type="ECO:0000256" key="3">
    <source>
        <dbReference type="SAM" id="MobiDB-lite"/>
    </source>
</evidence>
<dbReference type="InterPro" id="IPR003591">
    <property type="entry name" value="Leu-rich_rpt_typical-subtyp"/>
</dbReference>
<feature type="compositionally biased region" description="Basic and acidic residues" evidence="3">
    <location>
        <begin position="7"/>
        <end position="32"/>
    </location>
</feature>
<evidence type="ECO:0000256" key="2">
    <source>
        <dbReference type="ARBA" id="ARBA00022737"/>
    </source>
</evidence>
<dbReference type="PANTHER" id="PTHR48051:SF46">
    <property type="entry name" value="LEUCINE RICH REPEAT-CONTAINING DOMAIN PROTEIN"/>
    <property type="match status" value="1"/>
</dbReference>
<feature type="region of interest" description="Disordered" evidence="3">
    <location>
        <begin position="1"/>
        <end position="88"/>
    </location>
</feature>
<dbReference type="EMBL" id="BSYA01000031">
    <property type="protein sequence ID" value="GMG26961.1"/>
    <property type="molecule type" value="Genomic_DNA"/>
</dbReference>
<dbReference type="InterPro" id="IPR032675">
    <property type="entry name" value="LRR_dom_sf"/>
</dbReference>
<dbReference type="SMART" id="SM00369">
    <property type="entry name" value="LRR_TYP"/>
    <property type="match status" value="2"/>
</dbReference>
<dbReference type="PROSITE" id="PS51450">
    <property type="entry name" value="LRR"/>
    <property type="match status" value="1"/>
</dbReference>
<dbReference type="Gene3D" id="3.80.10.10">
    <property type="entry name" value="Ribonuclease Inhibitor"/>
    <property type="match status" value="1"/>
</dbReference>